<evidence type="ECO:0000256" key="2">
    <source>
        <dbReference type="SAM" id="MobiDB-lite"/>
    </source>
</evidence>
<sequence length="136" mass="15456">MPCSGFSLPLNLIQPPTNHLILRDLHPLQINISLTELGNPRCQPHPDNRIRDRNRDQALSRESAAPPTTPNVSPPMPSSAQSEEPMQLGRTRLFREERDRRMQEGRCLYCGKTGHFRSHCPELLGKKQSRQGMGRP</sequence>
<dbReference type="SUPFAM" id="SSF57756">
    <property type="entry name" value="Retrovirus zinc finger-like domains"/>
    <property type="match status" value="1"/>
</dbReference>
<proteinExistence type="predicted"/>
<feature type="compositionally biased region" description="Pro residues" evidence="2">
    <location>
        <begin position="67"/>
        <end position="77"/>
    </location>
</feature>
<comment type="caution">
    <text evidence="4">The sequence shown here is derived from an EMBL/GenBank/DDBJ whole genome shotgun (WGS) entry which is preliminary data.</text>
</comment>
<name>A0A9Q1GDG9_SYNKA</name>
<gene>
    <name evidence="4" type="ORF">SKAU_G00022830</name>
</gene>
<dbReference type="SMART" id="SM00343">
    <property type="entry name" value="ZnF_C2HC"/>
    <property type="match status" value="1"/>
</dbReference>
<evidence type="ECO:0000313" key="5">
    <source>
        <dbReference type="Proteomes" id="UP001152622"/>
    </source>
</evidence>
<feature type="region of interest" description="Disordered" evidence="2">
    <location>
        <begin position="36"/>
        <end position="90"/>
    </location>
</feature>
<reference evidence="4" key="1">
    <citation type="journal article" date="2023" name="Science">
        <title>Genome structures resolve the early diversification of teleost fishes.</title>
        <authorList>
            <person name="Parey E."/>
            <person name="Louis A."/>
            <person name="Montfort J."/>
            <person name="Bouchez O."/>
            <person name="Roques C."/>
            <person name="Iampietro C."/>
            <person name="Lluch J."/>
            <person name="Castinel A."/>
            <person name="Donnadieu C."/>
            <person name="Desvignes T."/>
            <person name="Floi Bucao C."/>
            <person name="Jouanno E."/>
            <person name="Wen M."/>
            <person name="Mejri S."/>
            <person name="Dirks R."/>
            <person name="Jansen H."/>
            <person name="Henkel C."/>
            <person name="Chen W.J."/>
            <person name="Zahm M."/>
            <person name="Cabau C."/>
            <person name="Klopp C."/>
            <person name="Thompson A.W."/>
            <person name="Robinson-Rechavi M."/>
            <person name="Braasch I."/>
            <person name="Lecointre G."/>
            <person name="Bobe J."/>
            <person name="Postlethwait J.H."/>
            <person name="Berthelot C."/>
            <person name="Roest Crollius H."/>
            <person name="Guiguen Y."/>
        </authorList>
    </citation>
    <scope>NUCLEOTIDE SEQUENCE</scope>
    <source>
        <strain evidence="4">WJC10195</strain>
    </source>
</reference>
<feature type="compositionally biased region" description="Basic and acidic residues" evidence="2">
    <location>
        <begin position="44"/>
        <end position="59"/>
    </location>
</feature>
<evidence type="ECO:0000256" key="1">
    <source>
        <dbReference type="PROSITE-ProRule" id="PRU00047"/>
    </source>
</evidence>
<dbReference type="EMBL" id="JAINUF010000001">
    <property type="protein sequence ID" value="KAJ8381505.1"/>
    <property type="molecule type" value="Genomic_DNA"/>
</dbReference>
<dbReference type="GO" id="GO:0003676">
    <property type="term" value="F:nucleic acid binding"/>
    <property type="evidence" value="ECO:0007669"/>
    <property type="project" value="InterPro"/>
</dbReference>
<dbReference type="Gene3D" id="4.10.60.10">
    <property type="entry name" value="Zinc finger, CCHC-type"/>
    <property type="match status" value="1"/>
</dbReference>
<dbReference type="GO" id="GO:0008270">
    <property type="term" value="F:zinc ion binding"/>
    <property type="evidence" value="ECO:0007669"/>
    <property type="project" value="UniProtKB-KW"/>
</dbReference>
<organism evidence="4 5">
    <name type="scientific">Synaphobranchus kaupii</name>
    <name type="common">Kaup's arrowtooth eel</name>
    <dbReference type="NCBI Taxonomy" id="118154"/>
    <lineage>
        <taxon>Eukaryota</taxon>
        <taxon>Metazoa</taxon>
        <taxon>Chordata</taxon>
        <taxon>Craniata</taxon>
        <taxon>Vertebrata</taxon>
        <taxon>Euteleostomi</taxon>
        <taxon>Actinopterygii</taxon>
        <taxon>Neopterygii</taxon>
        <taxon>Teleostei</taxon>
        <taxon>Anguilliformes</taxon>
        <taxon>Synaphobranchidae</taxon>
        <taxon>Synaphobranchus</taxon>
    </lineage>
</organism>
<accession>A0A9Q1GDG9</accession>
<dbReference type="InterPro" id="IPR036875">
    <property type="entry name" value="Znf_CCHC_sf"/>
</dbReference>
<dbReference type="PROSITE" id="PS50158">
    <property type="entry name" value="ZF_CCHC"/>
    <property type="match status" value="1"/>
</dbReference>
<feature type="domain" description="CCHC-type" evidence="3">
    <location>
        <begin position="106"/>
        <end position="122"/>
    </location>
</feature>
<evidence type="ECO:0000313" key="4">
    <source>
        <dbReference type="EMBL" id="KAJ8381505.1"/>
    </source>
</evidence>
<dbReference type="AlphaFoldDB" id="A0A9Q1GDG9"/>
<dbReference type="InterPro" id="IPR001878">
    <property type="entry name" value="Znf_CCHC"/>
</dbReference>
<keyword evidence="1" id="KW-0863">Zinc-finger</keyword>
<evidence type="ECO:0000259" key="3">
    <source>
        <dbReference type="PROSITE" id="PS50158"/>
    </source>
</evidence>
<keyword evidence="5" id="KW-1185">Reference proteome</keyword>
<protein>
    <recommendedName>
        <fullName evidence="3">CCHC-type domain-containing protein</fullName>
    </recommendedName>
</protein>
<keyword evidence="1" id="KW-0479">Metal-binding</keyword>
<keyword evidence="1" id="KW-0862">Zinc</keyword>
<dbReference type="Proteomes" id="UP001152622">
    <property type="component" value="Chromosome 1"/>
</dbReference>